<keyword evidence="3" id="KW-1185">Reference proteome</keyword>
<dbReference type="KEGG" id="ffu:CLAFUR5_01390"/>
<feature type="region of interest" description="Disordered" evidence="1">
    <location>
        <begin position="169"/>
        <end position="196"/>
    </location>
</feature>
<dbReference type="PANTHER" id="PTHR42100">
    <property type="entry name" value="OXIDOREDUCTASE 178 KDA SUBUNIT, PUTATIVE (AFU_ORTHOLOGUE AFUA_8G04320)-RELATED"/>
    <property type="match status" value="1"/>
</dbReference>
<evidence type="ECO:0000256" key="1">
    <source>
        <dbReference type="SAM" id="MobiDB-lite"/>
    </source>
</evidence>
<proteinExistence type="predicted"/>
<feature type="region of interest" description="Disordered" evidence="1">
    <location>
        <begin position="1"/>
        <end position="42"/>
    </location>
</feature>
<evidence type="ECO:0000313" key="3">
    <source>
        <dbReference type="Proteomes" id="UP000756132"/>
    </source>
</evidence>
<reference evidence="2" key="1">
    <citation type="submission" date="2021-12" db="EMBL/GenBank/DDBJ databases">
        <authorList>
            <person name="Zaccaron A."/>
            <person name="Stergiopoulos I."/>
        </authorList>
    </citation>
    <scope>NUCLEOTIDE SEQUENCE</scope>
    <source>
        <strain evidence="2">Race5_Kim</strain>
    </source>
</reference>
<dbReference type="GO" id="GO:0005739">
    <property type="term" value="C:mitochondrion"/>
    <property type="evidence" value="ECO:0007669"/>
    <property type="project" value="InterPro"/>
</dbReference>
<dbReference type="PANTHER" id="PTHR42100:SF1">
    <property type="entry name" value="OXIDOREDUCTASE 178 KDA SUBUNIT, PUTATIVE (AFU_ORTHOLOGUE AFUA_8G04320)-RELATED"/>
    <property type="match status" value="1"/>
</dbReference>
<protein>
    <submittedName>
        <fullName evidence="2">NADH-ubiquinone oxidoreductase</fullName>
    </submittedName>
</protein>
<dbReference type="GeneID" id="71981268"/>
<accession>A0A9Q8P3A5</accession>
<dbReference type="InterPro" id="IPR034444">
    <property type="entry name" value="Nuo17.8"/>
</dbReference>
<sequence length="196" mass="22348">MQPLQRTALRSARQVRSRLSRQRRRNVSDHGHGAHDAHAAPANESFGKGFYTTISAIPLSLALYKLSSQGTDEQPYFTRLITKTYAEYKTKWAQRNDFHTQAVEQAAADRVLFLTETNQSNVRHVDLRFPEQLNVGSPWNVPAGHGFANMDELIKKYETENFAENEKKLQQLRDNKVPVEQPFESFSKTTPAVDDS</sequence>
<reference evidence="2" key="2">
    <citation type="journal article" date="2022" name="Microb. Genom.">
        <title>A chromosome-scale genome assembly of the tomato pathogen Cladosporium fulvum reveals a compartmentalized genome architecture and the presence of a dispensable chromosome.</title>
        <authorList>
            <person name="Zaccaron A.Z."/>
            <person name="Chen L.H."/>
            <person name="Samaras A."/>
            <person name="Stergiopoulos I."/>
        </authorList>
    </citation>
    <scope>NUCLEOTIDE SEQUENCE</scope>
    <source>
        <strain evidence="2">Race5_Kim</strain>
    </source>
</reference>
<feature type="compositionally biased region" description="Basic residues" evidence="1">
    <location>
        <begin position="13"/>
        <end position="25"/>
    </location>
</feature>
<dbReference type="RefSeq" id="XP_047755873.1">
    <property type="nucleotide sequence ID" value="XM_047900538.1"/>
</dbReference>
<dbReference type="EMBL" id="CP090163">
    <property type="protein sequence ID" value="UJO11507.1"/>
    <property type="molecule type" value="Genomic_DNA"/>
</dbReference>
<dbReference type="OMA" id="RNIQAGH"/>
<name>A0A9Q8P3A5_PASFU</name>
<organism evidence="2 3">
    <name type="scientific">Passalora fulva</name>
    <name type="common">Tomato leaf mold</name>
    <name type="synonym">Cladosporium fulvum</name>
    <dbReference type="NCBI Taxonomy" id="5499"/>
    <lineage>
        <taxon>Eukaryota</taxon>
        <taxon>Fungi</taxon>
        <taxon>Dikarya</taxon>
        <taxon>Ascomycota</taxon>
        <taxon>Pezizomycotina</taxon>
        <taxon>Dothideomycetes</taxon>
        <taxon>Dothideomycetidae</taxon>
        <taxon>Mycosphaerellales</taxon>
        <taxon>Mycosphaerellaceae</taxon>
        <taxon>Fulvia</taxon>
    </lineage>
</organism>
<dbReference type="AlphaFoldDB" id="A0A9Q8P3A5"/>
<dbReference type="Proteomes" id="UP000756132">
    <property type="component" value="Chromosome 1"/>
</dbReference>
<dbReference type="OrthoDB" id="2120038at2759"/>
<evidence type="ECO:0000313" key="2">
    <source>
        <dbReference type="EMBL" id="UJO11507.1"/>
    </source>
</evidence>
<gene>
    <name evidence="2" type="ORF">CLAFUR5_01390</name>
</gene>
<feature type="compositionally biased region" description="Basic and acidic residues" evidence="1">
    <location>
        <begin position="26"/>
        <end position="38"/>
    </location>
</feature>